<evidence type="ECO:0000313" key="2">
    <source>
        <dbReference type="EMBL" id="KAB1150040.1"/>
    </source>
</evidence>
<proteinExistence type="predicted"/>
<feature type="chain" id="PRO_5039591148" description="Secreted protein" evidence="1">
    <location>
        <begin position="29"/>
        <end position="97"/>
    </location>
</feature>
<name>A0A6H9V7P9_9ACTN</name>
<dbReference type="AlphaFoldDB" id="A0A6H9V7P9"/>
<feature type="signal peptide" evidence="1">
    <location>
        <begin position="1"/>
        <end position="28"/>
    </location>
</feature>
<protein>
    <recommendedName>
        <fullName evidence="4">Secreted protein</fullName>
    </recommendedName>
</protein>
<organism evidence="2 3">
    <name type="scientific">Streptomyces luteolifulvus</name>
    <dbReference type="NCBI Taxonomy" id="2615112"/>
    <lineage>
        <taxon>Bacteria</taxon>
        <taxon>Bacillati</taxon>
        <taxon>Actinomycetota</taxon>
        <taxon>Actinomycetes</taxon>
        <taxon>Kitasatosporales</taxon>
        <taxon>Streptomycetaceae</taxon>
        <taxon>Streptomyces</taxon>
    </lineage>
</organism>
<accession>A0A6H9V7P9</accession>
<dbReference type="RefSeq" id="WP_150944587.1">
    <property type="nucleotide sequence ID" value="NZ_VZRB01000002.1"/>
</dbReference>
<comment type="caution">
    <text evidence="2">The sequence shown here is derived from an EMBL/GenBank/DDBJ whole genome shotgun (WGS) entry which is preliminary data.</text>
</comment>
<evidence type="ECO:0000256" key="1">
    <source>
        <dbReference type="SAM" id="SignalP"/>
    </source>
</evidence>
<gene>
    <name evidence="2" type="ORF">F7R91_04300</name>
</gene>
<dbReference type="Proteomes" id="UP000442707">
    <property type="component" value="Unassembled WGS sequence"/>
</dbReference>
<sequence>MPKPIRMSRRTWVAAWAVLCAAGLAATAELNASSGPDPQPQETVSAECAEYIADIERQLAKAKQEGKGDGVVAFSRVQVGTEDDCRDELRNHFGGDR</sequence>
<keyword evidence="3" id="KW-1185">Reference proteome</keyword>
<evidence type="ECO:0000313" key="3">
    <source>
        <dbReference type="Proteomes" id="UP000442707"/>
    </source>
</evidence>
<dbReference type="EMBL" id="VZRB01000002">
    <property type="protein sequence ID" value="KAB1150040.1"/>
    <property type="molecule type" value="Genomic_DNA"/>
</dbReference>
<evidence type="ECO:0008006" key="4">
    <source>
        <dbReference type="Google" id="ProtNLM"/>
    </source>
</evidence>
<keyword evidence="1" id="KW-0732">Signal</keyword>
<reference evidence="2 3" key="1">
    <citation type="submission" date="2019-09" db="EMBL/GenBank/DDBJ databases">
        <title>Screening of Novel Bioactive Compounds from Soil-Associated.</title>
        <authorList>
            <person name="Zhao S."/>
        </authorList>
    </citation>
    <scope>NUCLEOTIDE SEQUENCE [LARGE SCALE GENOMIC DNA]</scope>
    <source>
        <strain evidence="2 3">HIT-DPA4</strain>
    </source>
</reference>